<proteinExistence type="predicted"/>
<evidence type="ECO:0000313" key="5">
    <source>
        <dbReference type="Proteomes" id="UP000694680"/>
    </source>
</evidence>
<feature type="compositionally biased region" description="Basic and acidic residues" evidence="2">
    <location>
        <begin position="545"/>
        <end position="560"/>
    </location>
</feature>
<dbReference type="CTD" id="100536832"/>
<evidence type="ECO:0000313" key="4">
    <source>
        <dbReference type="Ensembl" id="ENSGWIP00000017950.1"/>
    </source>
</evidence>
<dbReference type="RefSeq" id="XP_028307592.1">
    <property type="nucleotide sequence ID" value="XM_028451791.1"/>
</dbReference>
<dbReference type="RefSeq" id="XP_028307583.1">
    <property type="nucleotide sequence ID" value="XM_028451782.1"/>
</dbReference>
<feature type="compositionally biased region" description="Polar residues" evidence="2">
    <location>
        <begin position="58"/>
        <end position="69"/>
    </location>
</feature>
<organism evidence="4 5">
    <name type="scientific">Gouania willdenowi</name>
    <name type="common">Blunt-snouted clingfish</name>
    <name type="synonym">Lepadogaster willdenowi</name>
    <dbReference type="NCBI Taxonomy" id="441366"/>
    <lineage>
        <taxon>Eukaryota</taxon>
        <taxon>Metazoa</taxon>
        <taxon>Chordata</taxon>
        <taxon>Craniata</taxon>
        <taxon>Vertebrata</taxon>
        <taxon>Euteleostomi</taxon>
        <taxon>Actinopterygii</taxon>
        <taxon>Neopterygii</taxon>
        <taxon>Teleostei</taxon>
        <taxon>Neoteleostei</taxon>
        <taxon>Acanthomorphata</taxon>
        <taxon>Ovalentaria</taxon>
        <taxon>Blenniimorphae</taxon>
        <taxon>Blenniiformes</taxon>
        <taxon>Gobiesocoidei</taxon>
        <taxon>Gobiesocidae</taxon>
        <taxon>Gobiesocinae</taxon>
        <taxon>Gouania</taxon>
    </lineage>
</organism>
<accession>A0A8C5E888</accession>
<feature type="compositionally biased region" description="Basic residues" evidence="2">
    <location>
        <begin position="656"/>
        <end position="665"/>
    </location>
</feature>
<evidence type="ECO:0000256" key="1">
    <source>
        <dbReference type="ARBA" id="ARBA00002358"/>
    </source>
</evidence>
<feature type="compositionally biased region" description="Basic and acidic residues" evidence="2">
    <location>
        <begin position="434"/>
        <end position="449"/>
    </location>
</feature>
<reference evidence="4" key="3">
    <citation type="submission" date="2025-09" db="UniProtKB">
        <authorList>
            <consortium name="Ensembl"/>
        </authorList>
    </citation>
    <scope>IDENTIFICATION</scope>
</reference>
<reference evidence="4" key="1">
    <citation type="submission" date="2020-06" db="EMBL/GenBank/DDBJ databases">
        <authorList>
            <consortium name="Wellcome Sanger Institute Data Sharing"/>
        </authorList>
    </citation>
    <scope>NUCLEOTIDE SEQUENCE [LARGE SCALE GENOMIC DNA]</scope>
</reference>
<feature type="compositionally biased region" description="Basic and acidic residues" evidence="2">
    <location>
        <begin position="172"/>
        <end position="195"/>
    </location>
</feature>
<feature type="compositionally biased region" description="Polar residues" evidence="2">
    <location>
        <begin position="260"/>
        <end position="269"/>
    </location>
</feature>
<evidence type="ECO:0000256" key="2">
    <source>
        <dbReference type="SAM" id="MobiDB-lite"/>
    </source>
</evidence>
<comment type="function">
    <text evidence="1">May be involved in neurite outgrowth.</text>
</comment>
<feature type="region of interest" description="Disordered" evidence="2">
    <location>
        <begin position="285"/>
        <end position="305"/>
    </location>
</feature>
<dbReference type="GeneID" id="114466208"/>
<feature type="compositionally biased region" description="Basic and acidic residues" evidence="2">
    <location>
        <begin position="151"/>
        <end position="162"/>
    </location>
</feature>
<dbReference type="PANTHER" id="PTHR15718:SF6">
    <property type="entry name" value="G PROTEIN-REGULATED INDUCER OF NEURITE OUTGROWTH 3"/>
    <property type="match status" value="1"/>
</dbReference>
<protein>
    <recommendedName>
        <fullName evidence="3">G protein-regulated inducer of neurite outgrowth C-terminal domain-containing protein</fullName>
    </recommendedName>
</protein>
<dbReference type="InterPro" id="IPR026646">
    <property type="entry name" value="GPRIN2-like/GPRIN3"/>
</dbReference>
<feature type="compositionally biased region" description="Polar residues" evidence="2">
    <location>
        <begin position="198"/>
        <end position="222"/>
    </location>
</feature>
<dbReference type="InterPro" id="IPR032745">
    <property type="entry name" value="GRIN_C"/>
</dbReference>
<feature type="compositionally biased region" description="Basic and acidic residues" evidence="2">
    <location>
        <begin position="223"/>
        <end position="232"/>
    </location>
</feature>
<reference evidence="4" key="2">
    <citation type="submission" date="2025-08" db="UniProtKB">
        <authorList>
            <consortium name="Ensembl"/>
        </authorList>
    </citation>
    <scope>IDENTIFICATION</scope>
</reference>
<dbReference type="PANTHER" id="PTHR15718">
    <property type="entry name" value="G PROTEIN-REGULATED INDUCER OF NEURITE OUTGROWTH C-TERMINAL DOMAIN-CONTAINING PROTEIN"/>
    <property type="match status" value="1"/>
</dbReference>
<sequence length="691" mass="75093">METNPERTVTVQMVPQLAVVDTLGNKESNANWAKDPKLKLSQVSAKPSLSSPDKHDSQSLMPATSNVIQHPQKMASKEVEPVKSPLSNKAIPGNGNQVLLENVPIGDEHLPNLPLTSHDQRDSNANMEVSPSTNKVDECKTNVSTTVPSKVEVRNNDCRRESPNVISSAKAESPREGDKYSPANDKNHNPVELKDCSSGFQPDNKGNISSNKPKDSALSQKNNEPDHIECSPKPKQGKGNPLSSTKSPSLRKTAEDQETSKNSCLNRSENAGPATKVIKVSTNTHQPACNTPYGQHGESFPPPQAASMQWSVKTSQMNTSALEGLLKSAMYREASTMTVSTSPAPVKKCHDMEVQAVAQMCSKAVATSPSLLRSSSDAVLREALQSQVAVCKVNDGTHHKKHPSQAAMTDLKSDSFTVEAEMCSFQDSGVHAETSSKQDDYRLGAKPKDSGPTLCNIQPVYQIHIDHKKEHGTGKSQKMSGAQISASSTDALSFKSGISSGALAVSKSESTVNNNTAQCPAAATAKADQGQLKTTSGATPQPDQTGEKDWHPEEKRKQPKGEIQGKGAVYSKQKVEPDRNVEEEDDSEKEKEKGVHDVVWDEQGMTWEVYGASVDPESLGFAIQSHLQCKIKEQERKIVAQTSFRKSVPAGDSPRRGRKDKRRQRNIFRSMLQNVRRPNCCVRTPPSSVLE</sequence>
<feature type="compositionally biased region" description="Polar residues" evidence="2">
    <location>
        <begin position="123"/>
        <end position="134"/>
    </location>
</feature>
<feature type="domain" description="G protein-regulated inducer of neurite outgrowth C-terminal" evidence="3">
    <location>
        <begin position="570"/>
        <end position="686"/>
    </location>
</feature>
<dbReference type="Pfam" id="PF15235">
    <property type="entry name" value="GRIN_C"/>
    <property type="match status" value="1"/>
</dbReference>
<keyword evidence="5" id="KW-1185">Reference proteome</keyword>
<dbReference type="Ensembl" id="ENSGWIT00000019813.1">
    <property type="protein sequence ID" value="ENSGWIP00000017950.1"/>
    <property type="gene ID" value="ENSGWIG00000009978.1"/>
</dbReference>
<feature type="region of interest" description="Disordered" evidence="2">
    <location>
        <begin position="110"/>
        <end position="273"/>
    </location>
</feature>
<feature type="region of interest" description="Disordered" evidence="2">
    <location>
        <begin position="26"/>
        <end position="95"/>
    </location>
</feature>
<feature type="compositionally biased region" description="Polar residues" evidence="2">
    <location>
        <begin position="41"/>
        <end position="51"/>
    </location>
</feature>
<feature type="region of interest" description="Disordered" evidence="2">
    <location>
        <begin position="429"/>
        <end position="455"/>
    </location>
</feature>
<evidence type="ECO:0000259" key="3">
    <source>
        <dbReference type="Pfam" id="PF15235"/>
    </source>
</evidence>
<dbReference type="OrthoDB" id="10049175at2759"/>
<gene>
    <name evidence="4" type="primary">gprin3b</name>
</gene>
<dbReference type="AlphaFoldDB" id="A0A8C5E888"/>
<dbReference type="Proteomes" id="UP000694680">
    <property type="component" value="Chromosome 1"/>
</dbReference>
<dbReference type="GO" id="GO:0005886">
    <property type="term" value="C:plasma membrane"/>
    <property type="evidence" value="ECO:0007669"/>
    <property type="project" value="TreeGrafter"/>
</dbReference>
<feature type="compositionally biased region" description="Polar residues" evidence="2">
    <location>
        <begin position="531"/>
        <end position="544"/>
    </location>
</feature>
<name>A0A8C5E888_GOUWI</name>
<feature type="region of interest" description="Disordered" evidence="2">
    <location>
        <begin position="642"/>
        <end position="665"/>
    </location>
</feature>
<feature type="compositionally biased region" description="Polar residues" evidence="2">
    <location>
        <begin position="241"/>
        <end position="250"/>
    </location>
</feature>
<dbReference type="GO" id="GO:0031175">
    <property type="term" value="P:neuron projection development"/>
    <property type="evidence" value="ECO:0007669"/>
    <property type="project" value="TreeGrafter"/>
</dbReference>
<feature type="region of interest" description="Disordered" evidence="2">
    <location>
        <begin position="522"/>
        <end position="595"/>
    </location>
</feature>